<proteinExistence type="predicted"/>
<dbReference type="Gene3D" id="3.90.1200.10">
    <property type="match status" value="1"/>
</dbReference>
<gene>
    <name evidence="1" type="ORF">CIB43_00037</name>
</gene>
<reference evidence="1 2" key="1">
    <citation type="submission" date="2017-08" db="EMBL/GenBank/DDBJ databases">
        <title>The complete genome sequence of a Mycoplasma hyopneumoniae isolate in Korea.</title>
        <authorList>
            <person name="Han J."/>
            <person name="Lee N."/>
        </authorList>
    </citation>
    <scope>NUCLEOTIDE SEQUENCE [LARGE SCALE GENOMIC DNA]</scope>
    <source>
        <strain evidence="1 2">KM014</strain>
    </source>
</reference>
<dbReference type="Proteomes" id="UP000215452">
    <property type="component" value="Chromosome"/>
</dbReference>
<evidence type="ECO:0000313" key="2">
    <source>
        <dbReference type="Proteomes" id="UP000215452"/>
    </source>
</evidence>
<evidence type="ECO:0000313" key="1">
    <source>
        <dbReference type="EMBL" id="ASU13954.1"/>
    </source>
</evidence>
<dbReference type="SUPFAM" id="SSF56112">
    <property type="entry name" value="Protein kinase-like (PK-like)"/>
    <property type="match status" value="1"/>
</dbReference>
<dbReference type="InterPro" id="IPR011009">
    <property type="entry name" value="Kinase-like_dom_sf"/>
</dbReference>
<dbReference type="EMBL" id="CP022714">
    <property type="protein sequence ID" value="ASU13954.1"/>
    <property type="molecule type" value="Genomic_DNA"/>
</dbReference>
<name>A0A223M8V2_MESHO</name>
<protein>
    <recommendedName>
        <fullName evidence="3">Choline kinase</fullName>
    </recommendedName>
</protein>
<organism evidence="1 2">
    <name type="scientific">Mesomycoplasma hyopneumoniae</name>
    <name type="common">Mycoplasma hyopneumoniae</name>
    <dbReference type="NCBI Taxonomy" id="2099"/>
    <lineage>
        <taxon>Bacteria</taxon>
        <taxon>Bacillati</taxon>
        <taxon>Mycoplasmatota</taxon>
        <taxon>Mycoplasmoidales</taxon>
        <taxon>Metamycoplasmataceae</taxon>
        <taxon>Mesomycoplasma</taxon>
    </lineage>
</organism>
<evidence type="ECO:0008006" key="3">
    <source>
        <dbReference type="Google" id="ProtNLM"/>
    </source>
</evidence>
<dbReference type="AlphaFoldDB" id="A0A223M8V2"/>
<accession>A0A223M8V2</accession>
<sequence length="223" mass="27249">MNWKKTINFDVFPKNIREKLTNYQLISCGYHNCSFLGFFKNHKVQIRIAINNFVNWKNEENFIRNNPNFFFYTKGNFIKKWIEGEILSPKNLETNLQKLFFAVLEFHMQKNEKIAKFDWNVSEIIDKKYIKLVQKYQFNQLVISHNDLQFKNIITSDKHVFLLDFEWVRLNNPYFDYVCLYINLGISPEKIIEFFNLETEKFNDFVYLVNVFTNFWNKKFYNK</sequence>